<keyword evidence="1" id="KW-0812">Transmembrane</keyword>
<dbReference type="Proteomes" id="UP000319148">
    <property type="component" value="Unassembled WGS sequence"/>
</dbReference>
<proteinExistence type="predicted"/>
<dbReference type="AlphaFoldDB" id="A0A501PBH5"/>
<organism evidence="2 3">
    <name type="scientific">Emcibacter nanhaiensis</name>
    <dbReference type="NCBI Taxonomy" id="1505037"/>
    <lineage>
        <taxon>Bacteria</taxon>
        <taxon>Pseudomonadati</taxon>
        <taxon>Pseudomonadota</taxon>
        <taxon>Alphaproteobacteria</taxon>
        <taxon>Emcibacterales</taxon>
        <taxon>Emcibacteraceae</taxon>
        <taxon>Emcibacter</taxon>
    </lineage>
</organism>
<reference evidence="3" key="1">
    <citation type="submission" date="2019-06" db="EMBL/GenBank/DDBJ databases">
        <title>The complete genome of Emcibacter congregatus ZYLT.</title>
        <authorList>
            <person name="Zhao Z."/>
        </authorList>
    </citation>
    <scope>NUCLEOTIDE SEQUENCE [LARGE SCALE GENOMIC DNA]</scope>
    <source>
        <strain evidence="3">MCCC 1A06723</strain>
    </source>
</reference>
<dbReference type="OrthoDB" id="7355117at2"/>
<evidence type="ECO:0000256" key="1">
    <source>
        <dbReference type="SAM" id="Phobius"/>
    </source>
</evidence>
<gene>
    <name evidence="2" type="ORF">FIV46_16610</name>
</gene>
<comment type="caution">
    <text evidence="2">The sequence shown here is derived from an EMBL/GenBank/DDBJ whole genome shotgun (WGS) entry which is preliminary data.</text>
</comment>
<accession>A0A501PBH5</accession>
<name>A0A501PBH5_9PROT</name>
<protein>
    <submittedName>
        <fullName evidence="2">Pilus assembly protein</fullName>
    </submittedName>
</protein>
<sequence length="202" mass="22659">MKNGTLVTGLFRRLFRKQDGTILMEFAYTFPIILMLLIGGFETFRILLIERKVNQTVNAVSNLVSQNEILPAEMITDTFDAVDNVMAPFDINSGGRVIVSRFKGTPSGTLITDQCISGNGIIAESKFGNQNEYADLENIPGTFTLADDEIAIVAEVFFRYEPMFVDLSFIFPTNLYQQRQVYQISVHKPRFGDTDFTEGCPA</sequence>
<dbReference type="RefSeq" id="WP_139942039.1">
    <property type="nucleotide sequence ID" value="NZ_JBHSYP010000005.1"/>
</dbReference>
<dbReference type="EMBL" id="VFIY01000018">
    <property type="protein sequence ID" value="TPD57723.1"/>
    <property type="molecule type" value="Genomic_DNA"/>
</dbReference>
<keyword evidence="1" id="KW-1133">Transmembrane helix</keyword>
<keyword evidence="1" id="KW-0472">Membrane</keyword>
<evidence type="ECO:0000313" key="3">
    <source>
        <dbReference type="Proteomes" id="UP000319148"/>
    </source>
</evidence>
<feature type="transmembrane region" description="Helical" evidence="1">
    <location>
        <begin position="21"/>
        <end position="41"/>
    </location>
</feature>
<evidence type="ECO:0000313" key="2">
    <source>
        <dbReference type="EMBL" id="TPD57723.1"/>
    </source>
</evidence>
<keyword evidence="3" id="KW-1185">Reference proteome</keyword>